<dbReference type="EMBL" id="MDTU01000001">
    <property type="protein sequence ID" value="ODN42765.1"/>
    <property type="molecule type" value="Genomic_DNA"/>
</dbReference>
<organism evidence="1 2">
    <name type="scientific">Piscirickettsia litoralis</name>
    <dbReference type="NCBI Taxonomy" id="1891921"/>
    <lineage>
        <taxon>Bacteria</taxon>
        <taxon>Pseudomonadati</taxon>
        <taxon>Pseudomonadota</taxon>
        <taxon>Gammaproteobacteria</taxon>
        <taxon>Thiotrichales</taxon>
        <taxon>Piscirickettsiaceae</taxon>
        <taxon>Piscirickettsia</taxon>
    </lineage>
</organism>
<name>A0ABX3A2N6_9GAMM</name>
<gene>
    <name evidence="1" type="ORF">BGC07_07300</name>
</gene>
<keyword evidence="2" id="KW-1185">Reference proteome</keyword>
<evidence type="ECO:0000313" key="2">
    <source>
        <dbReference type="Proteomes" id="UP000094329"/>
    </source>
</evidence>
<proteinExistence type="predicted"/>
<dbReference type="Proteomes" id="UP000094329">
    <property type="component" value="Unassembled WGS sequence"/>
</dbReference>
<accession>A0ABX3A2N6</accession>
<protein>
    <submittedName>
        <fullName evidence="1">Uncharacterized protein</fullName>
    </submittedName>
</protein>
<sequence length="149" mass="16771">MQKISNILTQAIADFGFQLNPTKTIQSSDIICSSIKSDKLNYIRYNHCKPLEGDLDNQLLFIKMFSNDFPSSGKVKALLSNILTQIEENNALYNDPILTISIITDIISRCPSNYPVGTAILSHLLNDFNNISKQKEIAKKYIKNSLAHH</sequence>
<reference evidence="1 2" key="1">
    <citation type="submission" date="2016-08" db="EMBL/GenBank/DDBJ databases">
        <title>Draft genome sequence of Candidatus Piscirickettsia litoralis, from seawater.</title>
        <authorList>
            <person name="Wan X."/>
            <person name="Lee A.J."/>
            <person name="Hou S."/>
            <person name="Donachie S.P."/>
        </authorList>
    </citation>
    <scope>NUCLEOTIDE SEQUENCE [LARGE SCALE GENOMIC DNA]</scope>
    <source>
        <strain evidence="1 2">Y2</strain>
    </source>
</reference>
<evidence type="ECO:0000313" key="1">
    <source>
        <dbReference type="EMBL" id="ODN42765.1"/>
    </source>
</evidence>
<comment type="caution">
    <text evidence="1">The sequence shown here is derived from an EMBL/GenBank/DDBJ whole genome shotgun (WGS) entry which is preliminary data.</text>
</comment>